<dbReference type="AlphaFoldDB" id="A0A915U717"/>
<dbReference type="PANTHER" id="PTHR30203">
    <property type="entry name" value="OUTER MEMBRANE CATION EFFLUX PROTEIN"/>
    <property type="match status" value="1"/>
</dbReference>
<dbReference type="EMBL" id="AP024233">
    <property type="protein sequence ID" value="BCO10792.1"/>
    <property type="molecule type" value="Genomic_DNA"/>
</dbReference>
<keyword evidence="2" id="KW-0812">Transmembrane</keyword>
<evidence type="ECO:0000256" key="1">
    <source>
        <dbReference type="ARBA" id="ARBA00007613"/>
    </source>
</evidence>
<dbReference type="GO" id="GO:0015562">
    <property type="term" value="F:efflux transmembrane transporter activity"/>
    <property type="evidence" value="ECO:0007669"/>
    <property type="project" value="InterPro"/>
</dbReference>
<proteinExistence type="inferred from homology"/>
<dbReference type="PANTHER" id="PTHR30203:SF33">
    <property type="entry name" value="BLR4455 PROTEIN"/>
    <property type="match status" value="1"/>
</dbReference>
<comment type="similarity">
    <text evidence="1 2">Belongs to the outer membrane factor (OMF) (TC 1.B.17) family.</text>
</comment>
<dbReference type="Gene3D" id="1.20.1600.10">
    <property type="entry name" value="Outer membrane efflux proteins (OEP)"/>
    <property type="match status" value="1"/>
</dbReference>
<evidence type="ECO:0000256" key="2">
    <source>
        <dbReference type="RuleBase" id="RU362097"/>
    </source>
</evidence>
<dbReference type="Proteomes" id="UP001063350">
    <property type="component" value="Chromosome"/>
</dbReference>
<dbReference type="SUPFAM" id="SSF56954">
    <property type="entry name" value="Outer membrane efflux proteins (OEP)"/>
    <property type="match status" value="1"/>
</dbReference>
<protein>
    <submittedName>
        <fullName evidence="3">Membrane protein</fullName>
    </submittedName>
</protein>
<dbReference type="Gene3D" id="2.20.200.10">
    <property type="entry name" value="Outer membrane efflux proteins (OEP)"/>
    <property type="match status" value="1"/>
</dbReference>
<dbReference type="PROSITE" id="PS51257">
    <property type="entry name" value="PROKAR_LIPOPROTEIN"/>
    <property type="match status" value="1"/>
</dbReference>
<dbReference type="Pfam" id="PF02321">
    <property type="entry name" value="OEP"/>
    <property type="match status" value="2"/>
</dbReference>
<gene>
    <name evidence="3" type="primary">ibeB</name>
    <name evidence="3" type="ORF">GF1_31680</name>
</gene>
<dbReference type="InterPro" id="IPR010131">
    <property type="entry name" value="MdtP/NodT-like"/>
</dbReference>
<dbReference type="RefSeq" id="WP_267927507.1">
    <property type="nucleotide sequence ID" value="NZ_AP024233.1"/>
</dbReference>
<evidence type="ECO:0000313" key="3">
    <source>
        <dbReference type="EMBL" id="BCO10792.1"/>
    </source>
</evidence>
<organism evidence="3 4">
    <name type="scientific">Desulfolithobacter dissulfuricans</name>
    <dbReference type="NCBI Taxonomy" id="2795293"/>
    <lineage>
        <taxon>Bacteria</taxon>
        <taxon>Pseudomonadati</taxon>
        <taxon>Thermodesulfobacteriota</taxon>
        <taxon>Desulfobulbia</taxon>
        <taxon>Desulfobulbales</taxon>
        <taxon>Desulfobulbaceae</taxon>
        <taxon>Desulfolithobacter</taxon>
    </lineage>
</organism>
<accession>A0A915U717</accession>
<keyword evidence="2" id="KW-1134">Transmembrane beta strand</keyword>
<keyword evidence="2" id="KW-0449">Lipoprotein</keyword>
<dbReference type="KEGG" id="ddu:GF1_31680"/>
<keyword evidence="2" id="KW-0472">Membrane</keyword>
<sequence length="467" mass="51754">MPVFRPISLIFLCLILTTGCQDRRPVPLEPLIESLPEHFSRSGGNHPPGSPWWTDFKSPELARFIQAGLAENLDLQGAWARLNQAKALAKAAQSPLYPELQASAGAARNQGRDQTGDTWTSDSFSLGLTAGYEVDLWGRVRADVARGRLDIQAGRAEMDAMALSLSGRIGELWIDLLAVLQQEELFERQLNVNRQLLEATRLRFAAGQASARDIFLQSRNIRSVAGAQIALQGRKELLQSQLALLMGQPPGNKPELEQKQFPDTPPIPDPGLPADLLSRRPDVRAAALRLQSASLSNVAARAERLPQLRLNTSLNLNSQAIHALLDSWLLNLAADLTAPLFDGSRRQAEVERTRALIDEQLAAYRGTVLKAIREVEDALSREHELNQTVLNLEAQIQLSDMTGKETVWRYLNGREDVLSVLRAQTDTLNLSRELIKVRADLLKTRITLYKALGGTWTDSLNDRTGRN</sequence>
<dbReference type="GO" id="GO:0005886">
    <property type="term" value="C:plasma membrane"/>
    <property type="evidence" value="ECO:0007669"/>
    <property type="project" value="UniProtKB-SubCell"/>
</dbReference>
<dbReference type="NCBIfam" id="TIGR01845">
    <property type="entry name" value="outer_NodT"/>
    <property type="match status" value="1"/>
</dbReference>
<keyword evidence="4" id="KW-1185">Reference proteome</keyword>
<dbReference type="InterPro" id="IPR003423">
    <property type="entry name" value="OMP_efflux"/>
</dbReference>
<reference evidence="3" key="1">
    <citation type="submission" date="2020-12" db="EMBL/GenBank/DDBJ databases">
        <title>Desulfobium dissulfuricans gen. nov., sp. nov., a novel mesophilic, sulfate-reducing bacterium isolated from a deep-sea hydrothermal vent.</title>
        <authorList>
            <person name="Hashimoto Y."/>
            <person name="Tame A."/>
            <person name="Sawayama S."/>
            <person name="Miyazaki J."/>
            <person name="Takai K."/>
            <person name="Nakagawa S."/>
        </authorList>
    </citation>
    <scope>NUCLEOTIDE SEQUENCE</scope>
    <source>
        <strain evidence="3">GF1</strain>
    </source>
</reference>
<keyword evidence="2" id="KW-0564">Palmitate</keyword>
<evidence type="ECO:0000313" key="4">
    <source>
        <dbReference type="Proteomes" id="UP001063350"/>
    </source>
</evidence>
<comment type="subcellular location">
    <subcellularLocation>
        <location evidence="2">Cell membrane</location>
        <topology evidence="2">Lipid-anchor</topology>
    </subcellularLocation>
</comment>
<name>A0A915U717_9BACT</name>